<keyword evidence="1" id="KW-1133">Transmembrane helix</keyword>
<name>A0ABS5SYH3_9GAMM</name>
<evidence type="ECO:0000313" key="3">
    <source>
        <dbReference type="Proteomes" id="UP000790096"/>
    </source>
</evidence>
<feature type="transmembrane region" description="Helical" evidence="1">
    <location>
        <begin position="37"/>
        <end position="56"/>
    </location>
</feature>
<dbReference type="EMBL" id="JABBFR010000017">
    <property type="protein sequence ID" value="MBT0725139.1"/>
    <property type="molecule type" value="Genomic_DNA"/>
</dbReference>
<keyword evidence="3" id="KW-1185">Reference proteome</keyword>
<accession>A0ABS5SYH3</accession>
<dbReference type="Pfam" id="PF05449">
    <property type="entry name" value="Phage_holin_3_7"/>
    <property type="match status" value="1"/>
</dbReference>
<dbReference type="RefSeq" id="WP_214237794.1">
    <property type="nucleotide sequence ID" value="NZ_JABBFR010000017.1"/>
</dbReference>
<evidence type="ECO:0000313" key="2">
    <source>
        <dbReference type="EMBL" id="MBT0725139.1"/>
    </source>
</evidence>
<sequence length="92" mass="10612">MPINDYPAMVNAILSLLIVLAISFYRRGDANHRPYISWLAWLVVVIYGNVPIRYLVGLYHHTHWAIVLVNLIVCVTVFRVRGNLARIVDLRI</sequence>
<keyword evidence="1" id="KW-0472">Membrane</keyword>
<keyword evidence="1" id="KW-0812">Transmembrane</keyword>
<gene>
    <name evidence="2" type="ORF">HH682_12075</name>
</gene>
<reference evidence="2 3" key="1">
    <citation type="submission" date="2020-04" db="EMBL/GenBank/DDBJ databases">
        <title>Genome sequencing of Rosenbergiella species.</title>
        <authorList>
            <person name="Alvarez-Perez S."/>
            <person name="Lievens B."/>
        </authorList>
    </citation>
    <scope>NUCLEOTIDE SEQUENCE [LARGE SCALE GENOMIC DNA]</scope>
    <source>
        <strain evidence="2 3">S61</strain>
    </source>
</reference>
<organism evidence="2 3">
    <name type="scientific">Rosenbergiella gaditana</name>
    <dbReference type="NCBI Taxonomy" id="2726987"/>
    <lineage>
        <taxon>Bacteria</taxon>
        <taxon>Pseudomonadati</taxon>
        <taxon>Pseudomonadota</taxon>
        <taxon>Gammaproteobacteria</taxon>
        <taxon>Enterobacterales</taxon>
        <taxon>Erwiniaceae</taxon>
        <taxon>Rosenbergiella</taxon>
    </lineage>
</organism>
<feature type="transmembrane region" description="Helical" evidence="1">
    <location>
        <begin position="62"/>
        <end position="80"/>
    </location>
</feature>
<dbReference type="InterPro" id="IPR008473">
    <property type="entry name" value="Phage_holin_3_7"/>
</dbReference>
<feature type="transmembrane region" description="Helical" evidence="1">
    <location>
        <begin position="6"/>
        <end position="25"/>
    </location>
</feature>
<dbReference type="Proteomes" id="UP000790096">
    <property type="component" value="Unassembled WGS sequence"/>
</dbReference>
<proteinExistence type="predicted"/>
<protein>
    <submittedName>
        <fullName evidence="2">Phage holin family protein</fullName>
    </submittedName>
</protein>
<comment type="caution">
    <text evidence="2">The sequence shown here is derived from an EMBL/GenBank/DDBJ whole genome shotgun (WGS) entry which is preliminary data.</text>
</comment>
<evidence type="ECO:0000256" key="1">
    <source>
        <dbReference type="SAM" id="Phobius"/>
    </source>
</evidence>